<gene>
    <name evidence="4" type="ORF">CHLNCDRAFT_32609</name>
</gene>
<dbReference type="KEGG" id="cvr:CHLNCDRAFT_32609"/>
<dbReference type="OrthoDB" id="421838at2759"/>
<dbReference type="GeneID" id="17351492"/>
<dbReference type="Proteomes" id="UP000008141">
    <property type="component" value="Unassembled WGS sequence"/>
</dbReference>
<dbReference type="GO" id="GO:0042393">
    <property type="term" value="F:histone binding"/>
    <property type="evidence" value="ECO:0007669"/>
    <property type="project" value="TreeGrafter"/>
</dbReference>
<dbReference type="InterPro" id="IPR027417">
    <property type="entry name" value="P-loop_NTPase"/>
</dbReference>
<reference evidence="4 5" key="1">
    <citation type="journal article" date="2010" name="Plant Cell">
        <title>The Chlorella variabilis NC64A genome reveals adaptation to photosymbiosis, coevolution with viruses, and cryptic sex.</title>
        <authorList>
            <person name="Blanc G."/>
            <person name="Duncan G."/>
            <person name="Agarkova I."/>
            <person name="Borodovsky M."/>
            <person name="Gurnon J."/>
            <person name="Kuo A."/>
            <person name="Lindquist E."/>
            <person name="Lucas S."/>
            <person name="Pangilinan J."/>
            <person name="Polle J."/>
            <person name="Salamov A."/>
            <person name="Terry A."/>
            <person name="Yamada T."/>
            <person name="Dunigan D.D."/>
            <person name="Grigoriev I.V."/>
            <person name="Claverie J.M."/>
            <person name="Van Etten J.L."/>
        </authorList>
    </citation>
    <scope>NUCLEOTIDE SEQUENCE [LARGE SCALE GENOMIC DNA]</scope>
    <source>
        <strain evidence="4 5">NC64A</strain>
    </source>
</reference>
<dbReference type="Pfam" id="PF13871">
    <property type="entry name" value="Helicase_C_4"/>
    <property type="match status" value="1"/>
</dbReference>
<name>E1ZPU1_CHLVA</name>
<dbReference type="SUPFAM" id="SSF52540">
    <property type="entry name" value="P-loop containing nucleoside triphosphate hydrolases"/>
    <property type="match status" value="1"/>
</dbReference>
<proteinExistence type="inferred from homology"/>
<protein>
    <recommendedName>
        <fullName evidence="3">Strawberry notch helicase C domain-containing protein</fullName>
    </recommendedName>
</protein>
<keyword evidence="5" id="KW-1185">Reference proteome</keyword>
<evidence type="ECO:0000313" key="4">
    <source>
        <dbReference type="EMBL" id="EFN52122.1"/>
    </source>
</evidence>
<organism evidence="5">
    <name type="scientific">Chlorella variabilis</name>
    <name type="common">Green alga</name>
    <dbReference type="NCBI Taxonomy" id="554065"/>
    <lineage>
        <taxon>Eukaryota</taxon>
        <taxon>Viridiplantae</taxon>
        <taxon>Chlorophyta</taxon>
        <taxon>core chlorophytes</taxon>
        <taxon>Trebouxiophyceae</taxon>
        <taxon>Chlorellales</taxon>
        <taxon>Chlorellaceae</taxon>
        <taxon>Chlorella clade</taxon>
        <taxon>Chlorella</taxon>
    </lineage>
</organism>
<feature type="region of interest" description="Disordered" evidence="2">
    <location>
        <begin position="254"/>
        <end position="306"/>
    </location>
</feature>
<dbReference type="InterPro" id="IPR026741">
    <property type="entry name" value="SNO"/>
</dbReference>
<dbReference type="AlphaFoldDB" id="E1ZPU1"/>
<dbReference type="InParanoid" id="E1ZPU1"/>
<evidence type="ECO:0000313" key="5">
    <source>
        <dbReference type="Proteomes" id="UP000008141"/>
    </source>
</evidence>
<dbReference type="GO" id="GO:0031490">
    <property type="term" value="F:chromatin DNA binding"/>
    <property type="evidence" value="ECO:0007669"/>
    <property type="project" value="TreeGrafter"/>
</dbReference>
<sequence length="306" mass="32477">MSSRKLAAIISDAASTGISLQADRRVPNQRRRCHITLELPWSADRAVQQFGRSHRSNQASAPLYKILVTPLAGEFRFASAAAKRLQSLGALLHGSRHATGAGSELKSFDVDNKYESLLLGTCPGLSAPRLSPLALHEGTPGEPSRLPGVMSAGLLRPNERGQPALPKDKVPVKAFLNKLLGMRLRDQQLMFDFFASALDKVIAAYKALGDYDTGAQVHRVDLALDRGVSFETACDLRDDAEPCGGGGARPPPLLWFLHDGSGGGGWGPPKASLHPAGGGGGQDPQQPAPPGHPAPQHQRRGQHDAG</sequence>
<evidence type="ECO:0000259" key="3">
    <source>
        <dbReference type="Pfam" id="PF13871"/>
    </source>
</evidence>
<dbReference type="GO" id="GO:0006355">
    <property type="term" value="P:regulation of DNA-templated transcription"/>
    <property type="evidence" value="ECO:0007669"/>
    <property type="project" value="InterPro"/>
</dbReference>
<dbReference type="PANTHER" id="PTHR12706:SF30">
    <property type="entry name" value="PROTEIN STRAWBERRY NOTCH-RELATED"/>
    <property type="match status" value="1"/>
</dbReference>
<dbReference type="eggNOG" id="KOG1513">
    <property type="taxonomic scope" value="Eukaryota"/>
</dbReference>
<dbReference type="RefSeq" id="XP_005844224.1">
    <property type="nucleotide sequence ID" value="XM_005844162.1"/>
</dbReference>
<evidence type="ECO:0000256" key="2">
    <source>
        <dbReference type="SAM" id="MobiDB-lite"/>
    </source>
</evidence>
<evidence type="ECO:0000256" key="1">
    <source>
        <dbReference type="ARBA" id="ARBA00006992"/>
    </source>
</evidence>
<dbReference type="GO" id="GO:0005634">
    <property type="term" value="C:nucleus"/>
    <property type="evidence" value="ECO:0007669"/>
    <property type="project" value="TreeGrafter"/>
</dbReference>
<dbReference type="InterPro" id="IPR026937">
    <property type="entry name" value="SBNO_Helicase_C_dom"/>
</dbReference>
<dbReference type="EMBL" id="GL433858">
    <property type="protein sequence ID" value="EFN52122.1"/>
    <property type="molecule type" value="Genomic_DNA"/>
</dbReference>
<dbReference type="PANTHER" id="PTHR12706">
    <property type="entry name" value="STRAWBERRY NOTCH-RELATED"/>
    <property type="match status" value="1"/>
</dbReference>
<comment type="similarity">
    <text evidence="1">Belongs to the SBNO family.</text>
</comment>
<accession>E1ZPU1</accession>
<feature type="domain" description="Strawberry notch helicase C" evidence="3">
    <location>
        <begin position="1"/>
        <end position="215"/>
    </location>
</feature>